<organism evidence="2 3">
    <name type="scientific">Phyllosticta citriasiana</name>
    <dbReference type="NCBI Taxonomy" id="595635"/>
    <lineage>
        <taxon>Eukaryota</taxon>
        <taxon>Fungi</taxon>
        <taxon>Dikarya</taxon>
        <taxon>Ascomycota</taxon>
        <taxon>Pezizomycotina</taxon>
        <taxon>Dothideomycetes</taxon>
        <taxon>Dothideomycetes incertae sedis</taxon>
        <taxon>Botryosphaeriales</taxon>
        <taxon>Phyllostictaceae</taxon>
        <taxon>Phyllosticta</taxon>
    </lineage>
</organism>
<keyword evidence="3" id="KW-1185">Reference proteome</keyword>
<dbReference type="PANTHER" id="PTHR33112:SF16">
    <property type="entry name" value="HETEROKARYON INCOMPATIBILITY DOMAIN-CONTAINING PROTEIN"/>
    <property type="match status" value="1"/>
</dbReference>
<comment type="caution">
    <text evidence="2">The sequence shown here is derived from an EMBL/GenBank/DDBJ whole genome shotgun (WGS) entry which is preliminary data.</text>
</comment>
<dbReference type="Proteomes" id="UP001363622">
    <property type="component" value="Unassembled WGS sequence"/>
</dbReference>
<dbReference type="InterPro" id="IPR010730">
    <property type="entry name" value="HET"/>
</dbReference>
<name>A0ABR1L1P0_9PEZI</name>
<evidence type="ECO:0000259" key="1">
    <source>
        <dbReference type="Pfam" id="PF06985"/>
    </source>
</evidence>
<accession>A0ABR1L1P0</accession>
<gene>
    <name evidence="2" type="ORF">IWZ03DRAFT_25421</name>
</gene>
<sequence length="269" mass="30131">MLVEWVGTSLKVHGGPMTLARAVDDAFPEPVRDEIFDSERSKVAAASDCLNRQGGVSNLLVAFSARKSRQERSTPCLSTPLLSRRWCSRDVVDFSDLHKACVSSVIAAQEASVDQSLDGLNVPATIRDSMTACRYLGIGYLWADRLCIVQDDDDVDGEKQIQINNMGRINNHASVVLGAVEGKDAESGLRGVSKSLPRTTNGMFYFKDHAVVMESIWANRGWTYQEAILSRRLMMFTSHRVFFERERDILKRKITKAWPGHHWFHGSLT</sequence>
<reference evidence="2 3" key="1">
    <citation type="submission" date="2024-04" db="EMBL/GenBank/DDBJ databases">
        <title>Phyllosticta paracitricarpa is synonymous to the EU quarantine fungus P. citricarpa based on phylogenomic analyses.</title>
        <authorList>
            <consortium name="Lawrence Berkeley National Laboratory"/>
            <person name="Van Ingen-Buijs V.A."/>
            <person name="Van Westerhoven A.C."/>
            <person name="Haridas S."/>
            <person name="Skiadas P."/>
            <person name="Martin F."/>
            <person name="Groenewald J.Z."/>
            <person name="Crous P.W."/>
            <person name="Seidl M.F."/>
        </authorList>
    </citation>
    <scope>NUCLEOTIDE SEQUENCE [LARGE SCALE GENOMIC DNA]</scope>
    <source>
        <strain evidence="2 3">CBS 123371</strain>
    </source>
</reference>
<evidence type="ECO:0000313" key="3">
    <source>
        <dbReference type="Proteomes" id="UP001363622"/>
    </source>
</evidence>
<evidence type="ECO:0000313" key="2">
    <source>
        <dbReference type="EMBL" id="KAK7524461.1"/>
    </source>
</evidence>
<dbReference type="Pfam" id="PF06985">
    <property type="entry name" value="HET"/>
    <property type="match status" value="1"/>
</dbReference>
<proteinExistence type="predicted"/>
<feature type="domain" description="Heterokaryon incompatibility" evidence="1">
    <location>
        <begin position="118"/>
        <end position="226"/>
    </location>
</feature>
<dbReference type="PANTHER" id="PTHR33112">
    <property type="entry name" value="DOMAIN PROTEIN, PUTATIVE-RELATED"/>
    <property type="match status" value="1"/>
</dbReference>
<dbReference type="EMBL" id="JBBPHU010000001">
    <property type="protein sequence ID" value="KAK7524461.1"/>
    <property type="molecule type" value="Genomic_DNA"/>
</dbReference>
<protein>
    <submittedName>
        <fullName evidence="2">Heterokaryon incompatibility protein-domain-containing protein</fullName>
    </submittedName>
</protein>